<keyword evidence="1" id="KW-0812">Transmembrane</keyword>
<protein>
    <submittedName>
        <fullName evidence="2">Uncharacterized protein</fullName>
    </submittedName>
</protein>
<dbReference type="Proteomes" id="UP000053681">
    <property type="component" value="Unassembled WGS sequence"/>
</dbReference>
<dbReference type="EMBL" id="LNQP01000041">
    <property type="protein sequence ID" value="KSU87536.1"/>
    <property type="molecule type" value="Genomic_DNA"/>
</dbReference>
<evidence type="ECO:0000313" key="2">
    <source>
        <dbReference type="EMBL" id="KSU87536.1"/>
    </source>
</evidence>
<feature type="transmembrane region" description="Helical" evidence="1">
    <location>
        <begin position="37"/>
        <end position="56"/>
    </location>
</feature>
<accession>A0A0V8JLM5</accession>
<keyword evidence="1" id="KW-0472">Membrane</keyword>
<keyword evidence="1" id="KW-1133">Transmembrane helix</keyword>
<reference evidence="2 3" key="1">
    <citation type="submission" date="2015-11" db="EMBL/GenBank/DDBJ databases">
        <title>Bacillus caseinolyticus sp nov.</title>
        <authorList>
            <person name="Dastager S.G."/>
            <person name="Mawlankar R."/>
        </authorList>
    </citation>
    <scope>NUCLEOTIDE SEQUENCE [LARGE SCALE GENOMIC DNA]</scope>
    <source>
        <strain evidence="2 3">SGD-V-76</strain>
    </source>
</reference>
<gene>
    <name evidence="2" type="ORF">AS180_12455</name>
</gene>
<proteinExistence type="predicted"/>
<feature type="transmembrane region" description="Helical" evidence="1">
    <location>
        <begin position="68"/>
        <end position="89"/>
    </location>
</feature>
<name>A0A0V8JLM5_9BACI</name>
<comment type="caution">
    <text evidence="2">The sequence shown here is derived from an EMBL/GenBank/DDBJ whole genome shotgun (WGS) entry which is preliminary data.</text>
</comment>
<keyword evidence="3" id="KW-1185">Reference proteome</keyword>
<feature type="transmembrane region" description="Helical" evidence="1">
    <location>
        <begin position="101"/>
        <end position="118"/>
    </location>
</feature>
<organism evidence="2 3">
    <name type="scientific">Priestia veravalensis</name>
    <dbReference type="NCBI Taxonomy" id="1414648"/>
    <lineage>
        <taxon>Bacteria</taxon>
        <taxon>Bacillati</taxon>
        <taxon>Bacillota</taxon>
        <taxon>Bacilli</taxon>
        <taxon>Bacillales</taxon>
        <taxon>Bacillaceae</taxon>
        <taxon>Priestia</taxon>
    </lineage>
</organism>
<evidence type="ECO:0000256" key="1">
    <source>
        <dbReference type="SAM" id="Phobius"/>
    </source>
</evidence>
<feature type="transmembrane region" description="Helical" evidence="1">
    <location>
        <begin position="7"/>
        <end position="25"/>
    </location>
</feature>
<evidence type="ECO:0000313" key="3">
    <source>
        <dbReference type="Proteomes" id="UP000053681"/>
    </source>
</evidence>
<dbReference type="AlphaFoldDB" id="A0A0V8JLM5"/>
<sequence>MVKYIKWPDLLFMLILTIILVFDYFPNPMFTKILPQAAFVLFVSVIGLLFILSIIIRIRSEEKIAEGLIGQLILTVYIVVVMTILSLLGGESTSGVSFSNWIFWGVLSLSLFEIYSRWKKVKQKEA</sequence>
<dbReference type="RefSeq" id="WP_025907991.1">
    <property type="nucleotide sequence ID" value="NZ_KQ758656.1"/>
</dbReference>